<proteinExistence type="predicted"/>
<comment type="subcellular location">
    <subcellularLocation>
        <location evidence="1">Membrane</location>
        <topology evidence="1">Multi-pass membrane protein</topology>
    </subcellularLocation>
</comment>
<dbReference type="Pfam" id="PF07681">
    <property type="entry name" value="DoxX"/>
    <property type="match status" value="1"/>
</dbReference>
<evidence type="ECO:0000256" key="3">
    <source>
        <dbReference type="ARBA" id="ARBA00022989"/>
    </source>
</evidence>
<comment type="caution">
    <text evidence="6">The sequence shown here is derived from an EMBL/GenBank/DDBJ whole genome shotgun (WGS) entry which is preliminary data.</text>
</comment>
<evidence type="ECO:0000256" key="2">
    <source>
        <dbReference type="ARBA" id="ARBA00022692"/>
    </source>
</evidence>
<dbReference type="PANTHER" id="PTHR39157:SF1">
    <property type="entry name" value="DOXX FAMILY PROTEIN"/>
    <property type="match status" value="1"/>
</dbReference>
<accession>A0A8J8KF10</accession>
<evidence type="ECO:0000256" key="1">
    <source>
        <dbReference type="ARBA" id="ARBA00004141"/>
    </source>
</evidence>
<organism evidence="6 7">
    <name type="scientific">Calidifontibacillus erzurumensis</name>
    <dbReference type="NCBI Taxonomy" id="2741433"/>
    <lineage>
        <taxon>Bacteria</taxon>
        <taxon>Bacillati</taxon>
        <taxon>Bacillota</taxon>
        <taxon>Bacilli</taxon>
        <taxon>Bacillales</taxon>
        <taxon>Bacillaceae</taxon>
        <taxon>Calidifontibacillus/Schinkia group</taxon>
        <taxon>Calidifontibacillus</taxon>
    </lineage>
</organism>
<dbReference type="RefSeq" id="WP_173731594.1">
    <property type="nucleotide sequence ID" value="NZ_JABTTE010000015.1"/>
</dbReference>
<evidence type="ECO:0000256" key="5">
    <source>
        <dbReference type="SAM" id="Phobius"/>
    </source>
</evidence>
<protein>
    <submittedName>
        <fullName evidence="6">DoxX family protein</fullName>
    </submittedName>
</protein>
<dbReference type="AlphaFoldDB" id="A0A8J8KF10"/>
<name>A0A8J8KF10_9BACI</name>
<evidence type="ECO:0000313" key="6">
    <source>
        <dbReference type="EMBL" id="NSL52390.1"/>
    </source>
</evidence>
<dbReference type="EMBL" id="JABTTE010000015">
    <property type="protein sequence ID" value="NSL52390.1"/>
    <property type="molecule type" value="Genomic_DNA"/>
</dbReference>
<gene>
    <name evidence="6" type="ORF">HR057_11560</name>
</gene>
<keyword evidence="4 5" id="KW-0472">Membrane</keyword>
<feature type="transmembrane region" description="Helical" evidence="5">
    <location>
        <begin position="89"/>
        <end position="114"/>
    </location>
</feature>
<sequence length="170" mass="18751">MVINFLRENVYASYAFLVMRLYLGWTWLEAGWKKIIGGDFDASGFLQGALKKASGDHPAVQSWWAGFIDSFALPNVGLFNILVPWGEFLVGLGLILGCFTTFAALMGMVMNFSYLFSGTTSTNPQMVLFGMIILVAGINAGKIGLDRWIIPFINKQILKKGEQDNLPQSA</sequence>
<keyword evidence="3 5" id="KW-1133">Transmembrane helix</keyword>
<dbReference type="GO" id="GO:0016020">
    <property type="term" value="C:membrane"/>
    <property type="evidence" value="ECO:0007669"/>
    <property type="project" value="UniProtKB-SubCell"/>
</dbReference>
<feature type="transmembrane region" description="Helical" evidence="5">
    <location>
        <begin position="126"/>
        <end position="145"/>
    </location>
</feature>
<evidence type="ECO:0000313" key="7">
    <source>
        <dbReference type="Proteomes" id="UP000625804"/>
    </source>
</evidence>
<keyword evidence="7" id="KW-1185">Reference proteome</keyword>
<evidence type="ECO:0000256" key="4">
    <source>
        <dbReference type="ARBA" id="ARBA00023136"/>
    </source>
</evidence>
<feature type="transmembrane region" description="Helical" evidence="5">
    <location>
        <begin position="12"/>
        <end position="28"/>
    </location>
</feature>
<dbReference type="InterPro" id="IPR032808">
    <property type="entry name" value="DoxX"/>
</dbReference>
<feature type="transmembrane region" description="Helical" evidence="5">
    <location>
        <begin position="63"/>
        <end position="82"/>
    </location>
</feature>
<dbReference type="Proteomes" id="UP000625804">
    <property type="component" value="Unassembled WGS sequence"/>
</dbReference>
<reference evidence="6" key="1">
    <citation type="submission" date="2020-06" db="EMBL/GenBank/DDBJ databases">
        <title>A novel thermopfilic bacterium from Erzurum, Turkey.</title>
        <authorList>
            <person name="Adiguzel A."/>
            <person name="Ay H."/>
            <person name="Baltaci M.O."/>
        </authorList>
    </citation>
    <scope>NUCLEOTIDE SEQUENCE</scope>
    <source>
        <strain evidence="6">P2</strain>
    </source>
</reference>
<dbReference type="PANTHER" id="PTHR39157">
    <property type="entry name" value="INTEGRAL MEMBRANE PROTEIN-RELATED"/>
    <property type="match status" value="1"/>
</dbReference>
<keyword evidence="2 5" id="KW-0812">Transmembrane</keyword>